<evidence type="ECO:0000313" key="2">
    <source>
        <dbReference type="Proteomes" id="UP000245870"/>
    </source>
</evidence>
<sequence length="96" mass="10926">MGEIATCLIPQNYEKLPYNQDKTSEKRQPSTLISTLTIMKTNVEKRLKAKDNTTKQQSDRHGLSVLLTISFEPRNTTETKIGCNLLENAPDMMQKL</sequence>
<comment type="caution">
    <text evidence="1">The sequence shown here is derived from an EMBL/GenBank/DDBJ whole genome shotgun (WGS) entry which is preliminary data.</text>
</comment>
<dbReference type="EMBL" id="QENY01000003">
    <property type="protein sequence ID" value="PVX57939.1"/>
    <property type="molecule type" value="Genomic_DNA"/>
</dbReference>
<protein>
    <submittedName>
        <fullName evidence="1">Uncharacterized protein</fullName>
    </submittedName>
</protein>
<accession>A0A2U0UK07</accession>
<dbReference type="AlphaFoldDB" id="A0A2U0UK07"/>
<proteinExistence type="predicted"/>
<reference evidence="1 2" key="1">
    <citation type="submission" date="2018-05" db="EMBL/GenBank/DDBJ databases">
        <title>Genomic Encyclopedia of Type Strains, Phase IV (KMG-IV): sequencing the most valuable type-strain genomes for metagenomic binning, comparative biology and taxonomic classification.</title>
        <authorList>
            <person name="Goeker M."/>
        </authorList>
    </citation>
    <scope>NUCLEOTIDE SEQUENCE [LARGE SCALE GENOMIC DNA]</scope>
    <source>
        <strain evidence="1 2">DSM 100333</strain>
    </source>
</reference>
<evidence type="ECO:0000313" key="1">
    <source>
        <dbReference type="EMBL" id="PVX57939.1"/>
    </source>
</evidence>
<name>A0A2U0UK07_9BACT</name>
<keyword evidence="2" id="KW-1185">Reference proteome</keyword>
<dbReference type="OrthoDB" id="947536at68336"/>
<organism evidence="1 2">
    <name type="scientific">Hallella colorans</name>
    <dbReference type="NCBI Taxonomy" id="1703337"/>
    <lineage>
        <taxon>Bacteria</taxon>
        <taxon>Pseudomonadati</taxon>
        <taxon>Bacteroidota</taxon>
        <taxon>Bacteroidia</taxon>
        <taxon>Bacteroidales</taxon>
        <taxon>Prevotellaceae</taxon>
        <taxon>Hallella</taxon>
    </lineage>
</organism>
<gene>
    <name evidence="1" type="ORF">C7379_10362</name>
</gene>
<dbReference type="Proteomes" id="UP000245870">
    <property type="component" value="Unassembled WGS sequence"/>
</dbReference>